<dbReference type="InterPro" id="IPR011047">
    <property type="entry name" value="Quinoprotein_ADH-like_sf"/>
</dbReference>
<dbReference type="Proteomes" id="UP001163046">
    <property type="component" value="Unassembled WGS sequence"/>
</dbReference>
<keyword evidence="5" id="KW-1185">Reference proteome</keyword>
<sequence length="268" mass="28592">MNAVNDPDIASVGETLRLAQDAILSDPTQLATQFVARLYECKVQDSFHVITTNLSPILSKLVQDSRSPPEPTLIPSRGFLTPPGGQLVQTLVGHSASAAYGLAATSDGKCAVTGSHDGVVKVWDISDGSLLLTVPEAGEEIGLVTCCCDDDIIVTSSKSGLSAISFETGEILHRVETKYFESYPPFTVAGKNGSKIVFLKEKGLHVISTSSGKFLHQFSSINPVGSAGQNSLLTSWNDTVLCNSKEDENSLKVIDTNSFKNTLFHQGF</sequence>
<name>A0A9W9ZYT7_9CNID</name>
<evidence type="ECO:0000256" key="3">
    <source>
        <dbReference type="PROSITE-ProRule" id="PRU00221"/>
    </source>
</evidence>
<evidence type="ECO:0000313" key="5">
    <source>
        <dbReference type="Proteomes" id="UP001163046"/>
    </source>
</evidence>
<dbReference type="Gene3D" id="2.130.10.10">
    <property type="entry name" value="YVTN repeat-like/Quinoprotein amine dehydrogenase"/>
    <property type="match status" value="1"/>
</dbReference>
<evidence type="ECO:0000256" key="1">
    <source>
        <dbReference type="ARBA" id="ARBA00022574"/>
    </source>
</evidence>
<evidence type="ECO:0000313" key="4">
    <source>
        <dbReference type="EMBL" id="KAJ7389990.1"/>
    </source>
</evidence>
<comment type="caution">
    <text evidence="4">The sequence shown here is derived from an EMBL/GenBank/DDBJ whole genome shotgun (WGS) entry which is preliminary data.</text>
</comment>
<dbReference type="InterPro" id="IPR015943">
    <property type="entry name" value="WD40/YVTN_repeat-like_dom_sf"/>
</dbReference>
<feature type="repeat" description="WD" evidence="3">
    <location>
        <begin position="92"/>
        <end position="133"/>
    </location>
</feature>
<gene>
    <name evidence="4" type="primary">NWD2_1</name>
    <name evidence="4" type="ORF">OS493_028045</name>
</gene>
<dbReference type="AlphaFoldDB" id="A0A9W9ZYT7"/>
<dbReference type="PROSITE" id="PS00678">
    <property type="entry name" value="WD_REPEATS_1"/>
    <property type="match status" value="1"/>
</dbReference>
<dbReference type="SMART" id="SM00320">
    <property type="entry name" value="WD40"/>
    <property type="match status" value="1"/>
</dbReference>
<dbReference type="EMBL" id="MU825422">
    <property type="protein sequence ID" value="KAJ7389990.1"/>
    <property type="molecule type" value="Genomic_DNA"/>
</dbReference>
<keyword evidence="1 3" id="KW-0853">WD repeat</keyword>
<accession>A0A9W9ZYT7</accession>
<organism evidence="4 5">
    <name type="scientific">Desmophyllum pertusum</name>
    <dbReference type="NCBI Taxonomy" id="174260"/>
    <lineage>
        <taxon>Eukaryota</taxon>
        <taxon>Metazoa</taxon>
        <taxon>Cnidaria</taxon>
        <taxon>Anthozoa</taxon>
        <taxon>Hexacorallia</taxon>
        <taxon>Scleractinia</taxon>
        <taxon>Caryophylliina</taxon>
        <taxon>Caryophylliidae</taxon>
        <taxon>Desmophyllum</taxon>
    </lineage>
</organism>
<dbReference type="InterPro" id="IPR019775">
    <property type="entry name" value="WD40_repeat_CS"/>
</dbReference>
<dbReference type="OrthoDB" id="972532at2759"/>
<dbReference type="SUPFAM" id="SSF50998">
    <property type="entry name" value="Quinoprotein alcohol dehydrogenase-like"/>
    <property type="match status" value="1"/>
</dbReference>
<keyword evidence="2" id="KW-0677">Repeat</keyword>
<protein>
    <submittedName>
        <fullName evidence="4">NACHT and WD repeat domain-containing protein 2</fullName>
    </submittedName>
</protein>
<dbReference type="PANTHER" id="PTHR19871:SF14">
    <property type="entry name" value="DUF4062 DOMAIN-CONTAINING PROTEIN"/>
    <property type="match status" value="1"/>
</dbReference>
<dbReference type="PANTHER" id="PTHR19871">
    <property type="entry name" value="BETA TRANSDUCIN-RELATED PROTEIN"/>
    <property type="match status" value="1"/>
</dbReference>
<dbReference type="Pfam" id="PF00400">
    <property type="entry name" value="WD40"/>
    <property type="match status" value="1"/>
</dbReference>
<dbReference type="InterPro" id="IPR001680">
    <property type="entry name" value="WD40_rpt"/>
</dbReference>
<dbReference type="InterPro" id="IPR052752">
    <property type="entry name" value="NACHT-WD_repeat"/>
</dbReference>
<reference evidence="4" key="1">
    <citation type="submission" date="2023-01" db="EMBL/GenBank/DDBJ databases">
        <title>Genome assembly of the deep-sea coral Lophelia pertusa.</title>
        <authorList>
            <person name="Herrera S."/>
            <person name="Cordes E."/>
        </authorList>
    </citation>
    <scope>NUCLEOTIDE SEQUENCE</scope>
    <source>
        <strain evidence="4">USNM1676648</strain>
        <tissue evidence="4">Polyp</tissue>
    </source>
</reference>
<proteinExistence type="predicted"/>
<evidence type="ECO:0000256" key="2">
    <source>
        <dbReference type="ARBA" id="ARBA00022737"/>
    </source>
</evidence>
<dbReference type="PROSITE" id="PS50082">
    <property type="entry name" value="WD_REPEATS_2"/>
    <property type="match status" value="1"/>
</dbReference>